<dbReference type="CDD" id="cd01949">
    <property type="entry name" value="GGDEF"/>
    <property type="match status" value="1"/>
</dbReference>
<reference evidence="2" key="1">
    <citation type="submission" date="2020-10" db="EMBL/GenBank/DDBJ databases">
        <authorList>
            <person name="Gilroy R."/>
        </authorList>
    </citation>
    <scope>NUCLEOTIDE SEQUENCE</scope>
    <source>
        <strain evidence="2">ChiSjej3B21-11622</strain>
    </source>
</reference>
<dbReference type="Pfam" id="PF00990">
    <property type="entry name" value="GGDEF"/>
    <property type="match status" value="1"/>
</dbReference>
<dbReference type="InterPro" id="IPR043128">
    <property type="entry name" value="Rev_trsase/Diguanyl_cyclase"/>
</dbReference>
<dbReference type="InterPro" id="IPR050469">
    <property type="entry name" value="Diguanylate_Cyclase"/>
</dbReference>
<accession>A0A9D1CZX5</accession>
<protein>
    <submittedName>
        <fullName evidence="2">Diguanylate cyclase</fullName>
    </submittedName>
</protein>
<evidence type="ECO:0000313" key="3">
    <source>
        <dbReference type="Proteomes" id="UP000886886"/>
    </source>
</evidence>
<dbReference type="SUPFAM" id="SSF55073">
    <property type="entry name" value="Nucleotide cyclase"/>
    <property type="match status" value="1"/>
</dbReference>
<dbReference type="AlphaFoldDB" id="A0A9D1CZX5"/>
<dbReference type="Gene3D" id="3.30.450.20">
    <property type="entry name" value="PAS domain"/>
    <property type="match status" value="1"/>
</dbReference>
<organism evidence="2 3">
    <name type="scientific">Candidatus Limivivens merdigallinarum</name>
    <dbReference type="NCBI Taxonomy" id="2840859"/>
    <lineage>
        <taxon>Bacteria</taxon>
        <taxon>Bacillati</taxon>
        <taxon>Bacillota</taxon>
        <taxon>Clostridia</taxon>
        <taxon>Lachnospirales</taxon>
        <taxon>Lachnospiraceae</taxon>
        <taxon>Lachnospiraceae incertae sedis</taxon>
        <taxon>Candidatus Limivivens</taxon>
    </lineage>
</organism>
<dbReference type="PANTHER" id="PTHR45138:SF9">
    <property type="entry name" value="DIGUANYLATE CYCLASE DGCM-RELATED"/>
    <property type="match status" value="1"/>
</dbReference>
<dbReference type="Gene3D" id="3.30.70.270">
    <property type="match status" value="1"/>
</dbReference>
<reference evidence="2" key="2">
    <citation type="journal article" date="2021" name="PeerJ">
        <title>Extensive microbial diversity within the chicken gut microbiome revealed by metagenomics and culture.</title>
        <authorList>
            <person name="Gilroy R."/>
            <person name="Ravi A."/>
            <person name="Getino M."/>
            <person name="Pursley I."/>
            <person name="Horton D.L."/>
            <person name="Alikhan N.F."/>
            <person name="Baker D."/>
            <person name="Gharbi K."/>
            <person name="Hall N."/>
            <person name="Watson M."/>
            <person name="Adriaenssens E.M."/>
            <person name="Foster-Nyarko E."/>
            <person name="Jarju S."/>
            <person name="Secka A."/>
            <person name="Antonio M."/>
            <person name="Oren A."/>
            <person name="Chaudhuri R.R."/>
            <person name="La Ragione R."/>
            <person name="Hildebrand F."/>
            <person name="Pallen M.J."/>
        </authorList>
    </citation>
    <scope>NUCLEOTIDE SEQUENCE</scope>
    <source>
        <strain evidence="2">ChiSjej3B21-11622</strain>
    </source>
</reference>
<proteinExistence type="predicted"/>
<dbReference type="NCBIfam" id="TIGR00254">
    <property type="entry name" value="GGDEF"/>
    <property type="match status" value="1"/>
</dbReference>
<dbReference type="SMART" id="SM00267">
    <property type="entry name" value="GGDEF"/>
    <property type="match status" value="1"/>
</dbReference>
<dbReference type="Proteomes" id="UP000886886">
    <property type="component" value="Unassembled WGS sequence"/>
</dbReference>
<name>A0A9D1CZX5_9FIRM</name>
<evidence type="ECO:0000313" key="2">
    <source>
        <dbReference type="EMBL" id="HIQ95540.1"/>
    </source>
</evidence>
<dbReference type="EMBL" id="DVFT01000042">
    <property type="protein sequence ID" value="HIQ95540.1"/>
    <property type="molecule type" value="Genomic_DNA"/>
</dbReference>
<dbReference type="InterPro" id="IPR029787">
    <property type="entry name" value="Nucleotide_cyclase"/>
</dbReference>
<feature type="domain" description="GGDEF" evidence="1">
    <location>
        <begin position="517"/>
        <end position="643"/>
    </location>
</feature>
<gene>
    <name evidence="2" type="ORF">IAB26_03160</name>
</gene>
<comment type="caution">
    <text evidence="2">The sequence shown here is derived from an EMBL/GenBank/DDBJ whole genome shotgun (WGS) entry which is preliminary data.</text>
</comment>
<sequence>MKAAKKNQRIHWKKTMGVTLAFILLMAVGTYGVTGWMSQVEEQRCFERLDEETGNLCRDIEAQIRSDREQLEMLAALAVGYENLECQALWEILDSYGEIGMMSRVEILMPDDTVITSGGKRLDVQGQLSFEREAALGAHISDRETDLTDTSQCILRHYVPIVKDNETIAMLYGIGVLGNLPEGMEMQPYGGQAAIYLVDGNNGDFLVDTWHEELGNLWALGERKMAPGYDTDQIRQDFNKGEEGYVVFVSETTGSNLYFYYEPMGVNEWRVALSVPEDVVFSNVREIKKALNLFLAFEALCFLGYFLWMACDVWRETNEKQKQLDTIHYINEIEKLLFNAHEKQENMGDALAKIADITAAEKVCFQITEKAVEDISFLWDGSKKQIYKEETPWMKGTKERLLNYFQEGNSQFLALDEKSLKPFFPECRQRSVTSMMAIPVEGFSGEICGILSALNLSQRPANPNLLKNVNFSFSMFCHNMKGYSEIKARGEKDFLTGMYNRNRYETDLPKLPEIYRKSLACAYIDANELHELNNSKGHDAGDAMLKAVAGQIRSKFGTEYTYRIGGDEFLAFVVDMEKEQAELLGRELEQALAEKNFHISVGVQWEAKISTMNDLVKGAEKKMYLAKKEYYAQEGHDRRRRAD</sequence>
<dbReference type="PANTHER" id="PTHR45138">
    <property type="entry name" value="REGULATORY COMPONENTS OF SENSORY TRANSDUCTION SYSTEM"/>
    <property type="match status" value="1"/>
</dbReference>
<dbReference type="PROSITE" id="PS50887">
    <property type="entry name" value="GGDEF"/>
    <property type="match status" value="1"/>
</dbReference>
<dbReference type="InterPro" id="IPR000160">
    <property type="entry name" value="GGDEF_dom"/>
</dbReference>
<dbReference type="GO" id="GO:0052621">
    <property type="term" value="F:diguanylate cyclase activity"/>
    <property type="evidence" value="ECO:0007669"/>
    <property type="project" value="TreeGrafter"/>
</dbReference>
<evidence type="ECO:0000259" key="1">
    <source>
        <dbReference type="PROSITE" id="PS50887"/>
    </source>
</evidence>